<protein>
    <recommendedName>
        <fullName evidence="11">tRNA pseudouridine synthase 1</fullName>
    </recommendedName>
    <alternativeName>
        <fullName evidence="12">tRNA pseudouridylate synthase 1</fullName>
    </alternativeName>
    <alternativeName>
        <fullName evidence="13">tRNA-uridine isomerase 1</fullName>
    </alternativeName>
</protein>
<dbReference type="SUPFAM" id="SSF55120">
    <property type="entry name" value="Pseudouridine synthase"/>
    <property type="match status" value="1"/>
</dbReference>
<feature type="compositionally biased region" description="Polar residues" evidence="16">
    <location>
        <begin position="1"/>
        <end position="11"/>
    </location>
</feature>
<evidence type="ECO:0000256" key="9">
    <source>
        <dbReference type="ARBA" id="ARBA00036943"/>
    </source>
</evidence>
<comment type="subcellular location">
    <subcellularLocation>
        <location evidence="3">Nucleus</location>
    </subcellularLocation>
</comment>
<feature type="region of interest" description="Disordered" evidence="16">
    <location>
        <begin position="577"/>
        <end position="606"/>
    </location>
</feature>
<keyword evidence="6" id="KW-0819">tRNA processing</keyword>
<dbReference type="InterPro" id="IPR020097">
    <property type="entry name" value="PsdUridine_synth_TruA_a/b_dom"/>
</dbReference>
<dbReference type="OrthoDB" id="10256309at2759"/>
<dbReference type="PANTHER" id="PTHR11142">
    <property type="entry name" value="PSEUDOURIDYLATE SYNTHASE"/>
    <property type="match status" value="1"/>
</dbReference>
<gene>
    <name evidence="18" type="ORF">F503_06116</name>
</gene>
<dbReference type="InterPro" id="IPR001406">
    <property type="entry name" value="PsdUridine_synth_TruA"/>
</dbReference>
<comment type="similarity">
    <text evidence="4">Belongs to the tRNA pseudouridine synthase TruA family.</text>
</comment>
<organism evidence="18 19">
    <name type="scientific">Ophiostoma piceae (strain UAMH 11346)</name>
    <name type="common">Sap stain fungus</name>
    <dbReference type="NCBI Taxonomy" id="1262450"/>
    <lineage>
        <taxon>Eukaryota</taxon>
        <taxon>Fungi</taxon>
        <taxon>Dikarya</taxon>
        <taxon>Ascomycota</taxon>
        <taxon>Pezizomycotina</taxon>
        <taxon>Sordariomycetes</taxon>
        <taxon>Sordariomycetidae</taxon>
        <taxon>Ophiostomatales</taxon>
        <taxon>Ophiostomataceae</taxon>
        <taxon>Ophiostoma</taxon>
    </lineage>
</organism>
<keyword evidence="8" id="KW-0539">Nucleus</keyword>
<dbReference type="GO" id="GO:0009982">
    <property type="term" value="F:pseudouridine synthase activity"/>
    <property type="evidence" value="ECO:0007669"/>
    <property type="project" value="EnsemblFungi"/>
</dbReference>
<dbReference type="EMBL" id="KE148184">
    <property type="protein sequence ID" value="EPE02200.1"/>
    <property type="molecule type" value="Genomic_DNA"/>
</dbReference>
<keyword evidence="19" id="KW-1185">Reference proteome</keyword>
<comment type="catalytic activity">
    <reaction evidence="1">
        <text>a uridine in mRNA = a pseudouridine in mRNA</text>
        <dbReference type="Rhea" id="RHEA:56644"/>
        <dbReference type="Rhea" id="RHEA-COMP:14658"/>
        <dbReference type="Rhea" id="RHEA-COMP:14659"/>
        <dbReference type="ChEBI" id="CHEBI:65314"/>
        <dbReference type="ChEBI" id="CHEBI:65315"/>
    </reaction>
</comment>
<accession>S3CNS3</accession>
<evidence type="ECO:0000256" key="12">
    <source>
        <dbReference type="ARBA" id="ARBA00079072"/>
    </source>
</evidence>
<dbReference type="FunFam" id="3.30.70.660:FF:000002">
    <property type="entry name" value="tRNA pseudouridine synthase"/>
    <property type="match status" value="1"/>
</dbReference>
<dbReference type="PANTHER" id="PTHR11142:SF4">
    <property type="entry name" value="PSEUDOURIDYLATE SYNTHASE 1 HOMOLOG"/>
    <property type="match status" value="1"/>
</dbReference>
<comment type="catalytic activity">
    <reaction evidence="9">
        <text>a uridine in tRNA = a pseudouridine in tRNA</text>
        <dbReference type="Rhea" id="RHEA:54572"/>
        <dbReference type="Rhea" id="RHEA-COMP:13339"/>
        <dbReference type="Rhea" id="RHEA-COMP:13934"/>
        <dbReference type="ChEBI" id="CHEBI:65314"/>
        <dbReference type="ChEBI" id="CHEBI:65315"/>
    </reaction>
</comment>
<evidence type="ECO:0000256" key="5">
    <source>
        <dbReference type="ARBA" id="ARBA00022664"/>
    </source>
</evidence>
<feature type="compositionally biased region" description="Basic residues" evidence="16">
    <location>
        <begin position="27"/>
        <end position="36"/>
    </location>
</feature>
<dbReference type="GO" id="GO:0031120">
    <property type="term" value="P:snRNA pseudouridine synthesis"/>
    <property type="evidence" value="ECO:0007669"/>
    <property type="project" value="UniProtKB-ARBA"/>
</dbReference>
<evidence type="ECO:0000256" key="3">
    <source>
        <dbReference type="ARBA" id="ARBA00004123"/>
    </source>
</evidence>
<evidence type="ECO:0000256" key="13">
    <source>
        <dbReference type="ARBA" id="ARBA00080858"/>
    </source>
</evidence>
<evidence type="ECO:0000256" key="7">
    <source>
        <dbReference type="ARBA" id="ARBA00023235"/>
    </source>
</evidence>
<evidence type="ECO:0000256" key="14">
    <source>
        <dbReference type="PIRSR" id="PIRSR641708-1"/>
    </source>
</evidence>
<dbReference type="GO" id="GO:1990481">
    <property type="term" value="P:mRNA pseudouridine synthesis"/>
    <property type="evidence" value="ECO:0007669"/>
    <property type="project" value="TreeGrafter"/>
</dbReference>
<feature type="region of interest" description="Disordered" evidence="16">
    <location>
        <begin position="1"/>
        <end position="87"/>
    </location>
</feature>
<dbReference type="InterPro" id="IPR020095">
    <property type="entry name" value="PsdUridine_synth_TruA_C"/>
</dbReference>
<dbReference type="Gene3D" id="3.30.70.660">
    <property type="entry name" value="Pseudouridine synthase I, catalytic domain, C-terminal subdomain"/>
    <property type="match status" value="1"/>
</dbReference>
<dbReference type="HOGENOM" id="CLU_021971_1_0_1"/>
<dbReference type="GO" id="GO:0005634">
    <property type="term" value="C:nucleus"/>
    <property type="evidence" value="ECO:0007669"/>
    <property type="project" value="UniProtKB-SubCell"/>
</dbReference>
<dbReference type="STRING" id="1262450.S3CNS3"/>
<dbReference type="InterPro" id="IPR020094">
    <property type="entry name" value="TruA/RsuA/RluB/E/F_N"/>
</dbReference>
<evidence type="ECO:0000256" key="1">
    <source>
        <dbReference type="ARBA" id="ARBA00001166"/>
    </source>
</evidence>
<sequence length="606" mass="68014">MGDESTPTGNGAANRKSHHGGNDHRSGGKRGGHGGKGKNNGTWKDNRPTKRRRVYGERSAEKDGEGSGDPRDDHDSRPPRPSNMSIHFSAEDIAAEERRPKRKVAVLIGYAGTGYSGMQINHDEKTIEGDLFGAFVAAGAIAKTNADDPKKSSLVRCARTDKGVHAAGNVISLKLIVEDADIVSKINAALPPQIRIWGIQRTINSFSCYQACDSRWYEYLIPSYALLPPHPKSYLGREMVSSSKKAGDGVYEGMMERLGDVKEYWDTVERDVVSPILETLTPEVRRSVEEQLHSGDFASVASRNFEALEKPLEKKEEDKKDVEMTTEAETATETIQPTTTETPNEPESTEQQQPSHKMAVEKALREIKAAYIAAKRQYRITPSRLQALQNALTQYVGTRNFHNYTIQKSFNDASAKRHIKSFLVNQEPIQIRDTQWLSLKVHGQSFMMHQIRKMVAMAVLVARCGTDPEPAMALSYERRRISIPRAPGFGLLLERPVFETYNSRAQANGKDPLDFDVYEKEMRAFKDREIYKRIWDVEEEQNVFHAYFHQIDNFRSSYFLWAVPGGYDAAFERFGGTGVNQDNGPKVPEGLEDPDEDNENPNEGEG</sequence>
<comment type="catalytic activity">
    <reaction evidence="2">
        <text>uridine in snRNA = pseudouridine in snRNA</text>
        <dbReference type="Rhea" id="RHEA:51124"/>
        <dbReference type="Rhea" id="RHEA-COMP:12891"/>
        <dbReference type="Rhea" id="RHEA-COMP:12892"/>
        <dbReference type="ChEBI" id="CHEBI:65314"/>
        <dbReference type="ChEBI" id="CHEBI:65315"/>
    </reaction>
</comment>
<feature type="region of interest" description="Disordered" evidence="16">
    <location>
        <begin position="310"/>
        <end position="356"/>
    </location>
</feature>
<evidence type="ECO:0000313" key="18">
    <source>
        <dbReference type="EMBL" id="EPE02200.1"/>
    </source>
</evidence>
<reference evidence="18 19" key="1">
    <citation type="journal article" date="2013" name="BMC Genomics">
        <title>The genome and transcriptome of the pine saprophyte Ophiostoma piceae, and a comparison with the bark beetle-associated pine pathogen Grosmannia clavigera.</title>
        <authorList>
            <person name="Haridas S."/>
            <person name="Wang Y."/>
            <person name="Lim L."/>
            <person name="Massoumi Alamouti S."/>
            <person name="Jackman S."/>
            <person name="Docking R."/>
            <person name="Robertson G."/>
            <person name="Birol I."/>
            <person name="Bohlmann J."/>
            <person name="Breuil C."/>
        </authorList>
    </citation>
    <scope>NUCLEOTIDE SEQUENCE [LARGE SCALE GENOMIC DNA]</scope>
    <source>
        <strain evidence="18 19">UAMH 11346</strain>
    </source>
</reference>
<keyword evidence="5" id="KW-0507">mRNA processing</keyword>
<keyword evidence="7" id="KW-0413">Isomerase</keyword>
<dbReference type="Gene3D" id="3.30.70.580">
    <property type="entry name" value="Pseudouridine synthase I, catalytic domain, N-terminal subdomain"/>
    <property type="match status" value="1"/>
</dbReference>
<evidence type="ECO:0000256" key="11">
    <source>
        <dbReference type="ARBA" id="ARBA00073968"/>
    </source>
</evidence>
<evidence type="ECO:0000259" key="17">
    <source>
        <dbReference type="Pfam" id="PF01416"/>
    </source>
</evidence>
<evidence type="ECO:0000256" key="16">
    <source>
        <dbReference type="SAM" id="MobiDB-lite"/>
    </source>
</evidence>
<dbReference type="CDD" id="cd02568">
    <property type="entry name" value="PseudoU_synth_PUS1_PUS2"/>
    <property type="match status" value="1"/>
</dbReference>
<feature type="domain" description="Pseudouridine synthase I TruA alpha/beta" evidence="17">
    <location>
        <begin position="391"/>
        <end position="498"/>
    </location>
</feature>
<name>S3CNS3_OPHP1</name>
<evidence type="ECO:0000256" key="15">
    <source>
        <dbReference type="PIRSR" id="PIRSR641708-2"/>
    </source>
</evidence>
<feature type="binding site" evidence="15">
    <location>
        <position position="217"/>
    </location>
    <ligand>
        <name>substrate</name>
    </ligand>
</feature>
<dbReference type="eggNOG" id="KOG2553">
    <property type="taxonomic scope" value="Eukaryota"/>
</dbReference>
<dbReference type="AlphaFoldDB" id="S3CNS3"/>
<evidence type="ECO:0000256" key="6">
    <source>
        <dbReference type="ARBA" id="ARBA00022694"/>
    </source>
</evidence>
<feature type="active site" description="Nucleophile" evidence="14">
    <location>
        <position position="161"/>
    </location>
</feature>
<dbReference type="GO" id="GO:0003723">
    <property type="term" value="F:RNA binding"/>
    <property type="evidence" value="ECO:0007669"/>
    <property type="project" value="InterPro"/>
</dbReference>
<dbReference type="GO" id="GO:0031119">
    <property type="term" value="P:tRNA pseudouridine synthesis"/>
    <property type="evidence" value="ECO:0007669"/>
    <property type="project" value="EnsemblFungi"/>
</dbReference>
<comment type="function">
    <text evidence="10">Formation of pseudouridine at positions 27 and 28 in the anticodon stem and loop of transfer RNAs; at positions 34 and 36 of intron-containing precursor tRNA(Ile) and at position 35 in the intron-containing tRNA(Tyr). Catalyzes pseudouridylation at position 44 in U2 snRNA. Also catalyzes pseudouridylation of mRNAs.</text>
</comment>
<evidence type="ECO:0000256" key="4">
    <source>
        <dbReference type="ARBA" id="ARBA00009375"/>
    </source>
</evidence>
<evidence type="ECO:0000256" key="2">
    <source>
        <dbReference type="ARBA" id="ARBA00001832"/>
    </source>
</evidence>
<feature type="compositionally biased region" description="Basic and acidic residues" evidence="16">
    <location>
        <begin position="44"/>
        <end position="78"/>
    </location>
</feature>
<evidence type="ECO:0000256" key="10">
    <source>
        <dbReference type="ARBA" id="ARBA00053072"/>
    </source>
</evidence>
<feature type="compositionally biased region" description="Low complexity" evidence="16">
    <location>
        <begin position="325"/>
        <end position="354"/>
    </location>
</feature>
<dbReference type="NCBIfam" id="TIGR00071">
    <property type="entry name" value="hisT_truA"/>
    <property type="match status" value="1"/>
</dbReference>
<dbReference type="OMA" id="NKAFDCR"/>
<dbReference type="Pfam" id="PF01416">
    <property type="entry name" value="PseudoU_synth_1"/>
    <property type="match status" value="1"/>
</dbReference>
<dbReference type="InterPro" id="IPR041708">
    <property type="entry name" value="PUS1/PUS2-like"/>
</dbReference>
<dbReference type="GO" id="GO:0006397">
    <property type="term" value="P:mRNA processing"/>
    <property type="evidence" value="ECO:0007669"/>
    <property type="project" value="UniProtKB-KW"/>
</dbReference>
<feature type="compositionally biased region" description="Acidic residues" evidence="16">
    <location>
        <begin position="590"/>
        <end position="606"/>
    </location>
</feature>
<dbReference type="InterPro" id="IPR020103">
    <property type="entry name" value="PsdUridine_synth_cat_dom_sf"/>
</dbReference>
<evidence type="ECO:0000256" key="8">
    <source>
        <dbReference type="ARBA" id="ARBA00023242"/>
    </source>
</evidence>
<dbReference type="VEuPathDB" id="FungiDB:F503_06116"/>
<dbReference type="Proteomes" id="UP000016923">
    <property type="component" value="Unassembled WGS sequence"/>
</dbReference>
<dbReference type="FunFam" id="3.30.70.580:FF:000002">
    <property type="entry name" value="tRNA pseudouridine synthase"/>
    <property type="match status" value="1"/>
</dbReference>
<evidence type="ECO:0000313" key="19">
    <source>
        <dbReference type="Proteomes" id="UP000016923"/>
    </source>
</evidence>
<proteinExistence type="inferred from homology"/>
<feature type="compositionally biased region" description="Basic and acidic residues" evidence="16">
    <location>
        <begin position="310"/>
        <end position="323"/>
    </location>
</feature>